<evidence type="ECO:0000313" key="1">
    <source>
        <dbReference type="EMBL" id="ATI41079.1"/>
    </source>
</evidence>
<evidence type="ECO:0008006" key="3">
    <source>
        <dbReference type="Google" id="ProtNLM"/>
    </source>
</evidence>
<dbReference type="Gene3D" id="1.20.910.10">
    <property type="entry name" value="Heme oxygenase-like"/>
    <property type="match status" value="1"/>
</dbReference>
<dbReference type="SUPFAM" id="SSF48613">
    <property type="entry name" value="Heme oxygenase-like"/>
    <property type="match status" value="1"/>
</dbReference>
<dbReference type="RefSeq" id="WP_097372638.1">
    <property type="nucleotide sequence ID" value="NZ_CP021404.1"/>
</dbReference>
<evidence type="ECO:0000313" key="2">
    <source>
        <dbReference type="Proteomes" id="UP000219050"/>
    </source>
</evidence>
<gene>
    <name evidence="1" type="ORF">CBW24_03055</name>
</gene>
<dbReference type="OrthoDB" id="7629404at2"/>
<reference evidence="1 2" key="1">
    <citation type="submission" date="2017-05" db="EMBL/GenBank/DDBJ databases">
        <title>Comparative genomic and metabolic analysis of manganese-oxidizing mechanisms in Celeribater manganoxidans DY25T: its adaption to the environment of polymetallic nodule.</title>
        <authorList>
            <person name="Wang X."/>
        </authorList>
    </citation>
    <scope>NUCLEOTIDE SEQUENCE [LARGE SCALE GENOMIC DNA]</scope>
    <source>
        <strain evidence="1 2">DY25</strain>
    </source>
</reference>
<name>A0A291LWJ8_9RHOB</name>
<dbReference type="KEGG" id="cmag:CBW24_03055"/>
<proteinExistence type="predicted"/>
<dbReference type="Proteomes" id="UP000219050">
    <property type="component" value="Chromosome"/>
</dbReference>
<protein>
    <recommendedName>
        <fullName evidence="3">Heme oxygenase</fullName>
    </recommendedName>
</protein>
<keyword evidence="2" id="KW-1185">Reference proteome</keyword>
<sequence>MAYILLGSRLGTQVLRRDWAQSDDTQVQGAGRYFALPPLTAEWRRLVADLDARPVLGPDAQQILSDAEAIFDLFARSALLELARMGVTAPD</sequence>
<dbReference type="AlphaFoldDB" id="A0A291LWJ8"/>
<dbReference type="InterPro" id="IPR016084">
    <property type="entry name" value="Haem_Oase-like_multi-hlx"/>
</dbReference>
<dbReference type="EMBL" id="CP021404">
    <property type="protein sequence ID" value="ATI41079.1"/>
    <property type="molecule type" value="Genomic_DNA"/>
</dbReference>
<accession>A0A291LWJ8</accession>
<organism evidence="1 2">
    <name type="scientific">Pacificitalea manganoxidans</name>
    <dbReference type="NCBI Taxonomy" id="1411902"/>
    <lineage>
        <taxon>Bacteria</taxon>
        <taxon>Pseudomonadati</taxon>
        <taxon>Pseudomonadota</taxon>
        <taxon>Alphaproteobacteria</taxon>
        <taxon>Rhodobacterales</taxon>
        <taxon>Paracoccaceae</taxon>
        <taxon>Pacificitalea</taxon>
    </lineage>
</organism>